<reference evidence="5" key="1">
    <citation type="submission" date="2020-10" db="EMBL/GenBank/DDBJ databases">
        <authorList>
            <person name="Castelo-Branco R."/>
            <person name="Eusebio N."/>
            <person name="Adriana R."/>
            <person name="Vieira A."/>
            <person name="Brugerolle De Fraissinette N."/>
            <person name="Rezende De Castro R."/>
            <person name="Schneider M.P."/>
            <person name="Vasconcelos V."/>
            <person name="Leao P.N."/>
        </authorList>
    </citation>
    <scope>NUCLEOTIDE SEQUENCE</scope>
    <source>
        <strain evidence="5">LEGE 11467</strain>
    </source>
</reference>
<comment type="caution">
    <text evidence="5">The sequence shown here is derived from an EMBL/GenBank/DDBJ whole genome shotgun (WGS) entry which is preliminary data.</text>
</comment>
<dbReference type="Gene3D" id="3.40.630.30">
    <property type="match status" value="1"/>
</dbReference>
<dbReference type="RefSeq" id="WP_264321099.1">
    <property type="nucleotide sequence ID" value="NZ_JADEXN010000126.1"/>
</dbReference>
<dbReference type="GO" id="GO:0016747">
    <property type="term" value="F:acyltransferase activity, transferring groups other than amino-acyl groups"/>
    <property type="evidence" value="ECO:0007669"/>
    <property type="project" value="InterPro"/>
</dbReference>
<keyword evidence="6" id="KW-1185">Reference proteome</keyword>
<feature type="domain" description="N-acetyltransferase" evidence="4">
    <location>
        <begin position="12"/>
        <end position="172"/>
    </location>
</feature>
<dbReference type="InterPro" id="IPR016181">
    <property type="entry name" value="Acyl_CoA_acyltransferase"/>
</dbReference>
<dbReference type="InterPro" id="IPR051531">
    <property type="entry name" value="N-acetyltransferase"/>
</dbReference>
<evidence type="ECO:0000313" key="5">
    <source>
        <dbReference type="EMBL" id="MBE9040863.1"/>
    </source>
</evidence>
<evidence type="ECO:0000259" key="4">
    <source>
        <dbReference type="PROSITE" id="PS51186"/>
    </source>
</evidence>
<organism evidence="5 6">
    <name type="scientific">Zarconia navalis LEGE 11467</name>
    <dbReference type="NCBI Taxonomy" id="1828826"/>
    <lineage>
        <taxon>Bacteria</taxon>
        <taxon>Bacillati</taxon>
        <taxon>Cyanobacteriota</taxon>
        <taxon>Cyanophyceae</taxon>
        <taxon>Oscillatoriophycideae</taxon>
        <taxon>Oscillatoriales</taxon>
        <taxon>Oscillatoriales incertae sedis</taxon>
        <taxon>Zarconia</taxon>
        <taxon>Zarconia navalis</taxon>
    </lineage>
</organism>
<dbReference type="PROSITE" id="PS51186">
    <property type="entry name" value="GNAT"/>
    <property type="match status" value="1"/>
</dbReference>
<name>A0A928VX24_9CYAN</name>
<comment type="similarity">
    <text evidence="3">Belongs to the acetyltransferase family. RimJ subfamily.</text>
</comment>
<keyword evidence="1" id="KW-0808">Transferase</keyword>
<evidence type="ECO:0000313" key="6">
    <source>
        <dbReference type="Proteomes" id="UP000621799"/>
    </source>
</evidence>
<keyword evidence="2" id="KW-0012">Acyltransferase</keyword>
<protein>
    <submittedName>
        <fullName evidence="5">GNAT family N-acetyltransferase</fullName>
    </submittedName>
</protein>
<gene>
    <name evidence="5" type="ORF">IQ235_08730</name>
</gene>
<evidence type="ECO:0000256" key="2">
    <source>
        <dbReference type="ARBA" id="ARBA00023315"/>
    </source>
</evidence>
<evidence type="ECO:0000256" key="3">
    <source>
        <dbReference type="ARBA" id="ARBA00038502"/>
    </source>
</evidence>
<dbReference type="Pfam" id="PF13302">
    <property type="entry name" value="Acetyltransf_3"/>
    <property type="match status" value="1"/>
</dbReference>
<accession>A0A928VX24</accession>
<dbReference type="InterPro" id="IPR000182">
    <property type="entry name" value="GNAT_dom"/>
</dbReference>
<dbReference type="SUPFAM" id="SSF55729">
    <property type="entry name" value="Acyl-CoA N-acyltransferases (Nat)"/>
    <property type="match status" value="1"/>
</dbReference>
<dbReference type="Proteomes" id="UP000621799">
    <property type="component" value="Unassembled WGS sequence"/>
</dbReference>
<dbReference type="PANTHER" id="PTHR43792:SF8">
    <property type="entry name" value="[RIBOSOMAL PROTEIN US5]-ALANINE N-ACETYLTRANSFERASE"/>
    <property type="match status" value="1"/>
</dbReference>
<dbReference type="PANTHER" id="PTHR43792">
    <property type="entry name" value="GNAT FAMILY, PUTATIVE (AFU_ORTHOLOGUE AFUA_3G00765)-RELATED-RELATED"/>
    <property type="match status" value="1"/>
</dbReference>
<dbReference type="EMBL" id="JADEXN010000126">
    <property type="protein sequence ID" value="MBE9040863.1"/>
    <property type="molecule type" value="Genomic_DNA"/>
</dbReference>
<sequence>MNISLPLRTQRLVVRKFQPSDLPAYLEFMLDGESTQYLAFDDAQKTESGATELFNYVVSAYDSENPVHAYAIALAETDRYVGSCGFSPYEDDVVECYYSINPGDRRQGYAIEAMQGLLEALVASGIGEVRAYASAQNIPSLKLAQKLGMTNRGPVVHAHSGLEGILYSMVFPPQSKSTLQ</sequence>
<proteinExistence type="inferred from homology"/>
<evidence type="ECO:0000256" key="1">
    <source>
        <dbReference type="ARBA" id="ARBA00022679"/>
    </source>
</evidence>
<dbReference type="AlphaFoldDB" id="A0A928VX24"/>